<dbReference type="AlphaFoldDB" id="A0A521EXV0"/>
<gene>
    <name evidence="4" type="ORF">SAMN06264849_11164</name>
</gene>
<evidence type="ECO:0000256" key="3">
    <source>
        <dbReference type="PIRSR" id="PIRSR016184-1"/>
    </source>
</evidence>
<sequence length="287" mass="32290">MDVIHTRVFELKQGGGNPCPVVLDADYLCDKQMQKMAADFGVETAFVVRPTSKGADYRLRYFVPKHEMEMCIHATVGVVTVLVKKKGVTKSPLQIETPLGVISVRWEMVADQIRVRVMQFPPKFFKNNPLVNEVAQVLNISKEDLALNAPVQTVSTSRPKLIIPLKNEETLSHLQPNFQGLWELCNRYHITGFYPYSVVDHGFVSARQFPDKAGYNEDPATGVAACALGAYLVEHQVFKRKQGWNAFRIKQGETMGSPSIIFVRVYYDEGNIKKTEVSGNARIVNEK</sequence>
<dbReference type="Pfam" id="PF02567">
    <property type="entry name" value="PhzC-PhzF"/>
    <property type="match status" value="1"/>
</dbReference>
<dbReference type="PANTHER" id="PTHR13774">
    <property type="entry name" value="PHENAZINE BIOSYNTHESIS PROTEIN"/>
    <property type="match status" value="1"/>
</dbReference>
<keyword evidence="2" id="KW-0413">Isomerase</keyword>
<reference evidence="4 5" key="1">
    <citation type="submission" date="2017-05" db="EMBL/GenBank/DDBJ databases">
        <authorList>
            <person name="Varghese N."/>
            <person name="Submissions S."/>
        </authorList>
    </citation>
    <scope>NUCLEOTIDE SEQUENCE [LARGE SCALE GENOMIC DNA]</scope>
    <source>
        <strain evidence="4 5">DSM 45474</strain>
    </source>
</reference>
<evidence type="ECO:0000256" key="1">
    <source>
        <dbReference type="ARBA" id="ARBA00008270"/>
    </source>
</evidence>
<dbReference type="PIRSF" id="PIRSF016184">
    <property type="entry name" value="PhzC_PhzF"/>
    <property type="match status" value="1"/>
</dbReference>
<dbReference type="Gene3D" id="3.10.310.10">
    <property type="entry name" value="Diaminopimelate Epimerase, Chain A, domain 1"/>
    <property type="match status" value="2"/>
</dbReference>
<accession>A0A521EXV0</accession>
<dbReference type="GO" id="GO:0016853">
    <property type="term" value="F:isomerase activity"/>
    <property type="evidence" value="ECO:0007669"/>
    <property type="project" value="UniProtKB-KW"/>
</dbReference>
<dbReference type="EMBL" id="FXTI01000011">
    <property type="protein sequence ID" value="SMO88764.1"/>
    <property type="molecule type" value="Genomic_DNA"/>
</dbReference>
<protein>
    <submittedName>
        <fullName evidence="4">Phenazine biosynthesis protein PhzF family</fullName>
    </submittedName>
</protein>
<evidence type="ECO:0000256" key="2">
    <source>
        <dbReference type="ARBA" id="ARBA00023235"/>
    </source>
</evidence>
<dbReference type="InterPro" id="IPR003719">
    <property type="entry name" value="Phenazine_PhzF-like"/>
</dbReference>
<proteinExistence type="inferred from homology"/>
<dbReference type="SUPFAM" id="SSF54506">
    <property type="entry name" value="Diaminopimelate epimerase-like"/>
    <property type="match status" value="1"/>
</dbReference>
<dbReference type="OrthoDB" id="9788221at2"/>
<dbReference type="NCBIfam" id="TIGR00654">
    <property type="entry name" value="PhzF_family"/>
    <property type="match status" value="1"/>
</dbReference>
<organism evidence="4 5">
    <name type="scientific">Melghirimyces algeriensis</name>
    <dbReference type="NCBI Taxonomy" id="910412"/>
    <lineage>
        <taxon>Bacteria</taxon>
        <taxon>Bacillati</taxon>
        <taxon>Bacillota</taxon>
        <taxon>Bacilli</taxon>
        <taxon>Bacillales</taxon>
        <taxon>Thermoactinomycetaceae</taxon>
        <taxon>Melghirimyces</taxon>
    </lineage>
</organism>
<keyword evidence="5" id="KW-1185">Reference proteome</keyword>
<dbReference type="GO" id="GO:0005737">
    <property type="term" value="C:cytoplasm"/>
    <property type="evidence" value="ECO:0007669"/>
    <property type="project" value="TreeGrafter"/>
</dbReference>
<evidence type="ECO:0000313" key="4">
    <source>
        <dbReference type="EMBL" id="SMO88764.1"/>
    </source>
</evidence>
<dbReference type="Proteomes" id="UP000315636">
    <property type="component" value="Unassembled WGS sequence"/>
</dbReference>
<dbReference type="PANTHER" id="PTHR13774:SF39">
    <property type="entry name" value="BIOSYNTHESIS PROTEIN, PUTATIVE-RELATED"/>
    <property type="match status" value="1"/>
</dbReference>
<name>A0A521EXV0_9BACL</name>
<comment type="similarity">
    <text evidence="1">Belongs to the PhzF family.</text>
</comment>
<evidence type="ECO:0000313" key="5">
    <source>
        <dbReference type="Proteomes" id="UP000315636"/>
    </source>
</evidence>
<dbReference type="RefSeq" id="WP_142506455.1">
    <property type="nucleotide sequence ID" value="NZ_FXTI01000011.1"/>
</dbReference>
<feature type="active site" evidence="3">
    <location>
        <position position="43"/>
    </location>
</feature>